<dbReference type="Proteomes" id="UP000474567">
    <property type="component" value="Unassembled WGS sequence"/>
</dbReference>
<evidence type="ECO:0000313" key="2">
    <source>
        <dbReference type="Proteomes" id="UP000474567"/>
    </source>
</evidence>
<evidence type="ECO:0000313" key="1">
    <source>
        <dbReference type="EMBL" id="CAA9201835.1"/>
    </source>
</evidence>
<accession>A0ABM8KNF3</accession>
<protein>
    <submittedName>
        <fullName evidence="1">Uncharacterized protein</fullName>
    </submittedName>
</protein>
<proteinExistence type="predicted"/>
<comment type="caution">
    <text evidence="1">The sequence shown here is derived from an EMBL/GenBank/DDBJ whole genome shotgun (WGS) entry which is preliminary data.</text>
</comment>
<reference evidence="1 2" key="1">
    <citation type="submission" date="2020-02" db="EMBL/GenBank/DDBJ databases">
        <authorList>
            <person name="Criscuolo A."/>
        </authorList>
    </citation>
    <scope>NUCLEOTIDE SEQUENCE [LARGE SCALE GENOMIC DNA]</scope>
    <source>
        <strain evidence="1">CECT7796</strain>
    </source>
</reference>
<gene>
    <name evidence="1" type="ORF">FLACOL7796_03959</name>
</gene>
<sequence length="150" mass="15188">MAFLATSIFGDAIKITVKASVFTLLQPTPLGVPSHSTSGSTGGVPICVSAVASGSVKSAGRMIVALIVGLVPSAANTFTTIVKVIVASLGKLTVASRTPPVIVSVVTAPPKVEDQVEDCTAKFAPEAKSESLNFAPVTPFGPAIFFTTTV</sequence>
<name>A0ABM8KNF3_9FLAO</name>
<keyword evidence="2" id="KW-1185">Reference proteome</keyword>
<organism evidence="1 2">
    <name type="scientific">Flavobacterium collinsii</name>
    <dbReference type="NCBI Taxonomy" id="1114861"/>
    <lineage>
        <taxon>Bacteria</taxon>
        <taxon>Pseudomonadati</taxon>
        <taxon>Bacteroidota</taxon>
        <taxon>Flavobacteriia</taxon>
        <taxon>Flavobacteriales</taxon>
        <taxon>Flavobacteriaceae</taxon>
        <taxon>Flavobacterium</taxon>
    </lineage>
</organism>
<dbReference type="EMBL" id="CADCST010000121">
    <property type="protein sequence ID" value="CAA9201835.1"/>
    <property type="molecule type" value="Genomic_DNA"/>
</dbReference>